<dbReference type="RefSeq" id="WP_158466433.1">
    <property type="nucleotide sequence ID" value="NZ_QJUE01000002.1"/>
</dbReference>
<comment type="caution">
    <text evidence="1">The sequence shown here is derived from an EMBL/GenBank/DDBJ whole genome shotgun (WGS) entry which is preliminary data.</text>
</comment>
<organism evidence="1 2">
    <name type="scientific">Prochlorococcus marinus XMU1408</name>
    <dbReference type="NCBI Taxonomy" id="2213228"/>
    <lineage>
        <taxon>Bacteria</taxon>
        <taxon>Bacillati</taxon>
        <taxon>Cyanobacteriota</taxon>
        <taxon>Cyanophyceae</taxon>
        <taxon>Synechococcales</taxon>
        <taxon>Prochlorococcaceae</taxon>
        <taxon>Prochlorococcus</taxon>
    </lineage>
</organism>
<dbReference type="Gene3D" id="3.40.30.10">
    <property type="entry name" value="Glutaredoxin"/>
    <property type="match status" value="1"/>
</dbReference>
<gene>
    <name evidence="1" type="ORF">DNJ73_04110</name>
</gene>
<dbReference type="SUPFAM" id="SSF52833">
    <property type="entry name" value="Thioredoxin-like"/>
    <property type="match status" value="1"/>
</dbReference>
<dbReference type="InterPro" id="IPR048069">
    <property type="entry name" value="Thylak_slr1796"/>
</dbReference>
<reference evidence="1 2" key="1">
    <citation type="journal article" date="2018" name="Appl. Environ. Microbiol.">
        <title>Genome rearrangement shapes Prochlorococcus ecological adaptation.</title>
        <authorList>
            <person name="Yan W."/>
            <person name="Wei S."/>
            <person name="Wang Q."/>
            <person name="Xiao X."/>
            <person name="Zeng Q."/>
            <person name="Jiao N."/>
            <person name="Zhang R."/>
        </authorList>
    </citation>
    <scope>NUCLEOTIDE SEQUENCE [LARGE SCALE GENOMIC DNA]</scope>
    <source>
        <strain evidence="1 2">XMU1408</strain>
    </source>
</reference>
<name>A0A318RAJ9_PROMR</name>
<dbReference type="AlphaFoldDB" id="A0A318RAJ9"/>
<protein>
    <submittedName>
        <fullName evidence="1">Thioredoxin</fullName>
    </submittedName>
</protein>
<dbReference type="Proteomes" id="UP000247807">
    <property type="component" value="Unassembled WGS sequence"/>
</dbReference>
<dbReference type="EMBL" id="QJUE01000002">
    <property type="protein sequence ID" value="PYE02939.1"/>
    <property type="molecule type" value="Genomic_DNA"/>
</dbReference>
<evidence type="ECO:0000313" key="2">
    <source>
        <dbReference type="Proteomes" id="UP000247807"/>
    </source>
</evidence>
<dbReference type="NCBIfam" id="NF038096">
    <property type="entry name" value="thylak_slr1796"/>
    <property type="match status" value="1"/>
</dbReference>
<sequence length="185" mass="20520">MILFRILSSLLILFIFSINPVYSARDTNSYDGNIFPIYAGNGSLVPPPSTLSESLKNKRTSVLVFYLDDSSTSKQFAPVVSGIKLLWSSSIDLIPLSIDELDNNDEKTFKDPGFYWHGKIPQVVILDGNGNILLDKEGQVSFDDINEAITKGTGLKKPDFNLTVKSFNEYNSEPSKEGYTKPRGS</sequence>
<accession>A0A318RAJ9</accession>
<dbReference type="OrthoDB" id="423037at2"/>
<dbReference type="InterPro" id="IPR036249">
    <property type="entry name" value="Thioredoxin-like_sf"/>
</dbReference>
<proteinExistence type="predicted"/>
<evidence type="ECO:0000313" key="1">
    <source>
        <dbReference type="EMBL" id="PYE02939.1"/>
    </source>
</evidence>